<protein>
    <submittedName>
        <fullName evidence="1">Uncharacterized protein</fullName>
    </submittedName>
</protein>
<keyword evidence="2" id="KW-1185">Reference proteome</keyword>
<sequence length="81" mass="8906">MTQSKIGASSFNLNKPVGRSRTTSKNEKNEKASSLSTSQFNGKKQEKKENKPVSVVSPPTDETVSTSNNMEGSGFFKFVFR</sequence>
<organism evidence="1 2">
    <name type="scientific">Meloidogyne enterolobii</name>
    <name type="common">Root-knot nematode worm</name>
    <name type="synonym">Meloidogyne mayaguensis</name>
    <dbReference type="NCBI Taxonomy" id="390850"/>
    <lineage>
        <taxon>Eukaryota</taxon>
        <taxon>Metazoa</taxon>
        <taxon>Ecdysozoa</taxon>
        <taxon>Nematoda</taxon>
        <taxon>Chromadorea</taxon>
        <taxon>Rhabditida</taxon>
        <taxon>Tylenchina</taxon>
        <taxon>Tylenchomorpha</taxon>
        <taxon>Tylenchoidea</taxon>
        <taxon>Meloidogynidae</taxon>
        <taxon>Meloidogyninae</taxon>
        <taxon>Meloidogyne</taxon>
    </lineage>
</organism>
<comment type="caution">
    <text evidence="1">The sequence shown here is derived from an EMBL/GenBank/DDBJ whole genome shotgun (WGS) entry which is preliminary data.</text>
</comment>
<proteinExistence type="predicted"/>
<name>A0ACB1ALI8_MELEN</name>
<accession>A0ACB1ALI8</accession>
<evidence type="ECO:0000313" key="1">
    <source>
        <dbReference type="EMBL" id="CAK5092719.1"/>
    </source>
</evidence>
<gene>
    <name evidence="1" type="ORF">MENTE1834_LOCUS40198</name>
</gene>
<dbReference type="Proteomes" id="UP001497535">
    <property type="component" value="Unassembled WGS sequence"/>
</dbReference>
<dbReference type="EMBL" id="CAVMJV010000093">
    <property type="protein sequence ID" value="CAK5092719.1"/>
    <property type="molecule type" value="Genomic_DNA"/>
</dbReference>
<reference evidence="1" key="1">
    <citation type="submission" date="2023-11" db="EMBL/GenBank/DDBJ databases">
        <authorList>
            <person name="Poullet M."/>
        </authorList>
    </citation>
    <scope>NUCLEOTIDE SEQUENCE</scope>
    <source>
        <strain evidence="1">E1834</strain>
    </source>
</reference>
<evidence type="ECO:0000313" key="2">
    <source>
        <dbReference type="Proteomes" id="UP001497535"/>
    </source>
</evidence>